<evidence type="ECO:0000256" key="7">
    <source>
        <dbReference type="ARBA" id="ARBA00022989"/>
    </source>
</evidence>
<dbReference type="SUPFAM" id="SSF54523">
    <property type="entry name" value="Pili subunits"/>
    <property type="match status" value="1"/>
</dbReference>
<comment type="subcellular location">
    <subcellularLocation>
        <location evidence="1">Cell inner membrane</location>
        <topology evidence="1">Single-pass membrane protein</topology>
    </subcellularLocation>
</comment>
<dbReference type="InterPro" id="IPR022346">
    <property type="entry name" value="T2SS_GspH"/>
</dbReference>
<evidence type="ECO:0000256" key="6">
    <source>
        <dbReference type="ARBA" id="ARBA00022692"/>
    </source>
</evidence>
<evidence type="ECO:0000256" key="10">
    <source>
        <dbReference type="ARBA" id="ARBA00030775"/>
    </source>
</evidence>
<evidence type="ECO:0000256" key="1">
    <source>
        <dbReference type="ARBA" id="ARBA00004377"/>
    </source>
</evidence>
<dbReference type="RefSeq" id="WP_105532159.1">
    <property type="nucleotide sequence ID" value="NZ_PUGF01000010.1"/>
</dbReference>
<dbReference type="GO" id="GO:0015628">
    <property type="term" value="P:protein secretion by the type II secretion system"/>
    <property type="evidence" value="ECO:0007669"/>
    <property type="project" value="InterPro"/>
</dbReference>
<dbReference type="Pfam" id="PF07963">
    <property type="entry name" value="N_methyl"/>
    <property type="match status" value="1"/>
</dbReference>
<dbReference type="AlphaFoldDB" id="A0A2S9GYR7"/>
<evidence type="ECO:0000256" key="5">
    <source>
        <dbReference type="ARBA" id="ARBA00022519"/>
    </source>
</evidence>
<protein>
    <recommendedName>
        <fullName evidence="2">Type II secretion system protein H</fullName>
    </recommendedName>
    <alternativeName>
        <fullName evidence="10">General secretion pathway protein H</fullName>
    </alternativeName>
</protein>
<organism evidence="13 14">
    <name type="scientific">Solimicrobium silvestre</name>
    <dbReference type="NCBI Taxonomy" id="2099400"/>
    <lineage>
        <taxon>Bacteria</taxon>
        <taxon>Pseudomonadati</taxon>
        <taxon>Pseudomonadota</taxon>
        <taxon>Betaproteobacteria</taxon>
        <taxon>Burkholderiales</taxon>
        <taxon>Oxalobacteraceae</taxon>
        <taxon>Solimicrobium</taxon>
    </lineage>
</organism>
<feature type="transmembrane region" description="Helical" evidence="11">
    <location>
        <begin position="21"/>
        <end position="43"/>
    </location>
</feature>
<dbReference type="Gene3D" id="3.55.40.10">
    <property type="entry name" value="minor pseudopilin epsh domain"/>
    <property type="match status" value="1"/>
</dbReference>
<name>A0A2S9GYR7_9BURK</name>
<dbReference type="OrthoDB" id="9133864at2"/>
<proteinExistence type="inferred from homology"/>
<keyword evidence="14" id="KW-1185">Reference proteome</keyword>
<comment type="similarity">
    <text evidence="9">Belongs to the GSP H family.</text>
</comment>
<keyword evidence="4" id="KW-0488">Methylation</keyword>
<evidence type="ECO:0000256" key="4">
    <source>
        <dbReference type="ARBA" id="ARBA00022481"/>
    </source>
</evidence>
<dbReference type="NCBIfam" id="TIGR02532">
    <property type="entry name" value="IV_pilin_GFxxxE"/>
    <property type="match status" value="1"/>
</dbReference>
<gene>
    <name evidence="13" type="ORF">S2091_2276</name>
</gene>
<evidence type="ECO:0000256" key="8">
    <source>
        <dbReference type="ARBA" id="ARBA00023136"/>
    </source>
</evidence>
<dbReference type="PROSITE" id="PS00409">
    <property type="entry name" value="PROKAR_NTER_METHYL"/>
    <property type="match status" value="1"/>
</dbReference>
<evidence type="ECO:0000259" key="12">
    <source>
        <dbReference type="Pfam" id="PF12019"/>
    </source>
</evidence>
<sequence>MLTSAAKPSAAKTSPQAHRKAAGFTLLELLVVLVVVGIMLGMVSMNALPNKKQALLGDAKRVALLLQLAREEAIVRNRPVAFELDSEQFRFYVRGDSGWQLLNDNDLFRERSFKNSPLAITMQPSPNQTALPLKIIFGREPVDKPFTLTFGYEDATATIQADGIGHFSVE</sequence>
<evidence type="ECO:0000256" key="3">
    <source>
        <dbReference type="ARBA" id="ARBA00022475"/>
    </source>
</evidence>
<dbReference type="Proteomes" id="UP000237839">
    <property type="component" value="Unassembled WGS sequence"/>
</dbReference>
<evidence type="ECO:0000313" key="14">
    <source>
        <dbReference type="Proteomes" id="UP000237839"/>
    </source>
</evidence>
<dbReference type="Pfam" id="PF12019">
    <property type="entry name" value="GspH"/>
    <property type="match status" value="1"/>
</dbReference>
<accession>A0A2S9GYR7</accession>
<dbReference type="GO" id="GO:0015627">
    <property type="term" value="C:type II protein secretion system complex"/>
    <property type="evidence" value="ECO:0007669"/>
    <property type="project" value="InterPro"/>
</dbReference>
<keyword evidence="7 11" id="KW-1133">Transmembrane helix</keyword>
<keyword evidence="3" id="KW-1003">Cell membrane</keyword>
<keyword evidence="6 11" id="KW-0812">Transmembrane</keyword>
<dbReference type="GO" id="GO:0005886">
    <property type="term" value="C:plasma membrane"/>
    <property type="evidence" value="ECO:0007669"/>
    <property type="project" value="UniProtKB-SubCell"/>
</dbReference>
<feature type="domain" description="General secretion pathway GspH" evidence="12">
    <location>
        <begin position="59"/>
        <end position="154"/>
    </location>
</feature>
<dbReference type="InterPro" id="IPR045584">
    <property type="entry name" value="Pilin-like"/>
</dbReference>
<evidence type="ECO:0000313" key="13">
    <source>
        <dbReference type="EMBL" id="PRC92859.1"/>
    </source>
</evidence>
<keyword evidence="8 11" id="KW-0472">Membrane</keyword>
<dbReference type="InterPro" id="IPR012902">
    <property type="entry name" value="N_methyl_site"/>
</dbReference>
<keyword evidence="5" id="KW-0997">Cell inner membrane</keyword>
<evidence type="ECO:0000256" key="11">
    <source>
        <dbReference type="SAM" id="Phobius"/>
    </source>
</evidence>
<evidence type="ECO:0000256" key="2">
    <source>
        <dbReference type="ARBA" id="ARBA00021549"/>
    </source>
</evidence>
<comment type="caution">
    <text evidence="13">The sequence shown here is derived from an EMBL/GenBank/DDBJ whole genome shotgun (WGS) entry which is preliminary data.</text>
</comment>
<reference evidence="13 14" key="1">
    <citation type="submission" date="2018-02" db="EMBL/GenBank/DDBJ databases">
        <title>Solimicrobium silvestre gen. nov., sp. nov., isolated from alpine forest soil.</title>
        <authorList>
            <person name="Margesin R."/>
            <person name="Albuquerque L."/>
            <person name="Zhang D.-C."/>
            <person name="Froufe H.J.C."/>
            <person name="Severino R."/>
            <person name="Roxo I."/>
            <person name="Egas C."/>
            <person name="Da Costa M.S."/>
        </authorList>
    </citation>
    <scope>NUCLEOTIDE SEQUENCE [LARGE SCALE GENOMIC DNA]</scope>
    <source>
        <strain evidence="13 14">S20-91</strain>
    </source>
</reference>
<evidence type="ECO:0000256" key="9">
    <source>
        <dbReference type="ARBA" id="ARBA00025772"/>
    </source>
</evidence>
<dbReference type="EMBL" id="PUGF01000010">
    <property type="protein sequence ID" value="PRC92859.1"/>
    <property type="molecule type" value="Genomic_DNA"/>
</dbReference>